<proteinExistence type="predicted"/>
<dbReference type="EMBL" id="VSSQ01102980">
    <property type="protein sequence ID" value="MPN44108.1"/>
    <property type="molecule type" value="Genomic_DNA"/>
</dbReference>
<dbReference type="AlphaFoldDB" id="A0A645HYN3"/>
<name>A0A645HYN3_9ZZZZ</name>
<sequence length="55" mass="6254">MHFVKVRMTDDKIAGMTKGNVTFRRIIRLEAPIICPISSSSELIDRNADETNKYA</sequence>
<organism evidence="1">
    <name type="scientific">bioreactor metagenome</name>
    <dbReference type="NCBI Taxonomy" id="1076179"/>
    <lineage>
        <taxon>unclassified sequences</taxon>
        <taxon>metagenomes</taxon>
        <taxon>ecological metagenomes</taxon>
    </lineage>
</organism>
<evidence type="ECO:0000313" key="1">
    <source>
        <dbReference type="EMBL" id="MPN44108.1"/>
    </source>
</evidence>
<protein>
    <submittedName>
        <fullName evidence="1">Uncharacterized protein</fullName>
    </submittedName>
</protein>
<gene>
    <name evidence="1" type="ORF">SDC9_191669</name>
</gene>
<accession>A0A645HYN3</accession>
<reference evidence="1" key="1">
    <citation type="submission" date="2019-08" db="EMBL/GenBank/DDBJ databases">
        <authorList>
            <person name="Kucharzyk K."/>
            <person name="Murdoch R.W."/>
            <person name="Higgins S."/>
            <person name="Loffler F."/>
        </authorList>
    </citation>
    <scope>NUCLEOTIDE SEQUENCE</scope>
</reference>
<comment type="caution">
    <text evidence="1">The sequence shown here is derived from an EMBL/GenBank/DDBJ whole genome shotgun (WGS) entry which is preliminary data.</text>
</comment>